<dbReference type="RefSeq" id="WP_277862731.1">
    <property type="nucleotide sequence ID" value="NZ_JARRAG010000002.1"/>
</dbReference>
<evidence type="ECO:0000256" key="2">
    <source>
        <dbReference type="ARBA" id="ARBA00022801"/>
    </source>
</evidence>
<reference evidence="4 5" key="1">
    <citation type="submission" date="2023-03" db="EMBL/GenBank/DDBJ databases">
        <title>Paludisphaera mucosa sp. nov. a novel planctomycete from northern fen.</title>
        <authorList>
            <person name="Ivanova A."/>
        </authorList>
    </citation>
    <scope>NUCLEOTIDE SEQUENCE [LARGE SCALE GENOMIC DNA]</scope>
    <source>
        <strain evidence="4 5">Pla2</strain>
    </source>
</reference>
<protein>
    <submittedName>
        <fullName evidence="4">Metallophosphoesterase</fullName>
    </submittedName>
</protein>
<dbReference type="PANTHER" id="PTHR31302:SF31">
    <property type="entry name" value="PHOSPHODIESTERASE YAEI"/>
    <property type="match status" value="1"/>
</dbReference>
<proteinExistence type="predicted"/>
<keyword evidence="5" id="KW-1185">Reference proteome</keyword>
<dbReference type="PANTHER" id="PTHR31302">
    <property type="entry name" value="TRANSMEMBRANE PROTEIN WITH METALLOPHOSPHOESTERASE DOMAIN-RELATED"/>
    <property type="match status" value="1"/>
</dbReference>
<comment type="caution">
    <text evidence="4">The sequence shown here is derived from an EMBL/GenBank/DDBJ whole genome shotgun (WGS) entry which is preliminary data.</text>
</comment>
<dbReference type="Pfam" id="PF00149">
    <property type="entry name" value="Metallophos"/>
    <property type="match status" value="1"/>
</dbReference>
<gene>
    <name evidence="4" type="ORF">PZE19_21900</name>
</gene>
<dbReference type="SUPFAM" id="SSF56300">
    <property type="entry name" value="Metallo-dependent phosphatases"/>
    <property type="match status" value="1"/>
</dbReference>
<organism evidence="4 5">
    <name type="scientific">Paludisphaera mucosa</name>
    <dbReference type="NCBI Taxonomy" id="3030827"/>
    <lineage>
        <taxon>Bacteria</taxon>
        <taxon>Pseudomonadati</taxon>
        <taxon>Planctomycetota</taxon>
        <taxon>Planctomycetia</taxon>
        <taxon>Isosphaerales</taxon>
        <taxon>Isosphaeraceae</taxon>
        <taxon>Paludisphaera</taxon>
    </lineage>
</organism>
<evidence type="ECO:0000313" key="5">
    <source>
        <dbReference type="Proteomes" id="UP001216907"/>
    </source>
</evidence>
<keyword evidence="1" id="KW-0479">Metal-binding</keyword>
<dbReference type="InterPro" id="IPR029052">
    <property type="entry name" value="Metallo-depent_PP-like"/>
</dbReference>
<evidence type="ECO:0000313" key="4">
    <source>
        <dbReference type="EMBL" id="MDG3006434.1"/>
    </source>
</evidence>
<keyword evidence="2" id="KW-0378">Hydrolase</keyword>
<sequence>MKRLAWLTDIHLNFLRHAGLKAFFASLPEADAFAITGDIGEAHDVAGHLRAFADRAPVYFVLGNHDFYRGSIAGVRAEIRESCREVANLHWMPDAGVVPFTETTCLVGHDGWGDGRLGDYHRSDVMLNDFKLIEEFGGFWESKDERLAKLHALGDEAAAHFRAFLPDALSRFRHVIVLTHVPPFREACWHEGKVSDDNWLPFFSCKAVGDALVEAAAAAPDRQMSVLCGHTHGSGEAQILPNLRVLTGGAVYGKPRVQRVLEVE</sequence>
<dbReference type="InterPro" id="IPR051158">
    <property type="entry name" value="Metallophosphoesterase_sf"/>
</dbReference>
<dbReference type="InterPro" id="IPR004843">
    <property type="entry name" value="Calcineurin-like_PHP"/>
</dbReference>
<feature type="domain" description="Calcineurin-like phosphoesterase" evidence="3">
    <location>
        <begin position="3"/>
        <end position="208"/>
    </location>
</feature>
<name>A0ABT6FFY8_9BACT</name>
<evidence type="ECO:0000256" key="1">
    <source>
        <dbReference type="ARBA" id="ARBA00022723"/>
    </source>
</evidence>
<dbReference type="Proteomes" id="UP001216907">
    <property type="component" value="Unassembled WGS sequence"/>
</dbReference>
<dbReference type="EMBL" id="JARRAG010000002">
    <property type="protein sequence ID" value="MDG3006434.1"/>
    <property type="molecule type" value="Genomic_DNA"/>
</dbReference>
<evidence type="ECO:0000259" key="3">
    <source>
        <dbReference type="Pfam" id="PF00149"/>
    </source>
</evidence>
<accession>A0ABT6FFY8</accession>
<dbReference type="Gene3D" id="3.60.21.10">
    <property type="match status" value="1"/>
</dbReference>